<comment type="caution">
    <text evidence="6">The sequence shown here is derived from an EMBL/GenBank/DDBJ whole genome shotgun (WGS) entry which is preliminary data.</text>
</comment>
<dbReference type="Proteomes" id="UP000809273">
    <property type="component" value="Unassembled WGS sequence"/>
</dbReference>
<evidence type="ECO:0000256" key="3">
    <source>
        <dbReference type="ARBA" id="ARBA00023163"/>
    </source>
</evidence>
<sequence>MGRKAKFGGTDFLDAALKLVAEGGVGAATVSAIAEELKAPIGSVYHRFPTKEILLAELWLRSVESFQHGFLEALGRLDGLSAALHTPRWVRENPIEGKVLLVHRREELVSGDWPGEVREKAARLSRGLDEGIRDYARRTFGDVAETSILKTTFALIDVPYSATKRYLVMGKIPPKMLDKMIEKTFYAVIGGRDEDL</sequence>
<feature type="domain" description="HTH tetR-type" evidence="5">
    <location>
        <begin position="6"/>
        <end position="66"/>
    </location>
</feature>
<proteinExistence type="predicted"/>
<dbReference type="PRINTS" id="PR00455">
    <property type="entry name" value="HTHTETR"/>
</dbReference>
<evidence type="ECO:0000256" key="2">
    <source>
        <dbReference type="ARBA" id="ARBA00023125"/>
    </source>
</evidence>
<dbReference type="AlphaFoldDB" id="A0A9D8KGG4"/>
<evidence type="ECO:0000256" key="4">
    <source>
        <dbReference type="PROSITE-ProRule" id="PRU00335"/>
    </source>
</evidence>
<organism evidence="6 7">
    <name type="scientific">Candidatus Zymogenus saltonus</name>
    <dbReference type="NCBI Taxonomy" id="2844893"/>
    <lineage>
        <taxon>Bacteria</taxon>
        <taxon>Deltaproteobacteria</taxon>
        <taxon>Candidatus Zymogenia</taxon>
        <taxon>Candidatus Zymogeniales</taxon>
        <taxon>Candidatus Zymogenaceae</taxon>
        <taxon>Candidatus Zymogenus</taxon>
    </lineage>
</organism>
<reference evidence="6" key="2">
    <citation type="submission" date="2021-01" db="EMBL/GenBank/DDBJ databases">
        <authorList>
            <person name="Hahn C.R."/>
            <person name="Youssef N.H."/>
            <person name="Elshahed M."/>
        </authorList>
    </citation>
    <scope>NUCLEOTIDE SEQUENCE</scope>
    <source>
        <strain evidence="6">Zod_Metabat.24</strain>
    </source>
</reference>
<dbReference type="PROSITE" id="PS50977">
    <property type="entry name" value="HTH_TETR_2"/>
    <property type="match status" value="1"/>
</dbReference>
<evidence type="ECO:0000256" key="1">
    <source>
        <dbReference type="ARBA" id="ARBA00023015"/>
    </source>
</evidence>
<dbReference type="EMBL" id="JAFGIX010000069">
    <property type="protein sequence ID" value="MBN1574162.1"/>
    <property type="molecule type" value="Genomic_DNA"/>
</dbReference>
<accession>A0A9D8KGG4</accession>
<keyword evidence="3" id="KW-0804">Transcription</keyword>
<dbReference type="GO" id="GO:0003700">
    <property type="term" value="F:DNA-binding transcription factor activity"/>
    <property type="evidence" value="ECO:0007669"/>
    <property type="project" value="TreeGrafter"/>
</dbReference>
<dbReference type="GO" id="GO:0000976">
    <property type="term" value="F:transcription cis-regulatory region binding"/>
    <property type="evidence" value="ECO:0007669"/>
    <property type="project" value="TreeGrafter"/>
</dbReference>
<dbReference type="PANTHER" id="PTHR30055">
    <property type="entry name" value="HTH-TYPE TRANSCRIPTIONAL REGULATOR RUTR"/>
    <property type="match status" value="1"/>
</dbReference>
<dbReference type="SUPFAM" id="SSF46689">
    <property type="entry name" value="Homeodomain-like"/>
    <property type="match status" value="1"/>
</dbReference>
<keyword evidence="2 4" id="KW-0238">DNA-binding</keyword>
<gene>
    <name evidence="6" type="ORF">JW984_13275</name>
</gene>
<feature type="DNA-binding region" description="H-T-H motif" evidence="4">
    <location>
        <begin position="29"/>
        <end position="48"/>
    </location>
</feature>
<protein>
    <submittedName>
        <fullName evidence="6">Helix-turn-helix transcriptional regulator</fullName>
    </submittedName>
</protein>
<evidence type="ECO:0000313" key="7">
    <source>
        <dbReference type="Proteomes" id="UP000809273"/>
    </source>
</evidence>
<evidence type="ECO:0000259" key="5">
    <source>
        <dbReference type="PROSITE" id="PS50977"/>
    </source>
</evidence>
<dbReference type="PANTHER" id="PTHR30055:SF234">
    <property type="entry name" value="HTH-TYPE TRANSCRIPTIONAL REGULATOR BETI"/>
    <property type="match status" value="1"/>
</dbReference>
<dbReference type="Gene3D" id="1.10.357.10">
    <property type="entry name" value="Tetracycline Repressor, domain 2"/>
    <property type="match status" value="1"/>
</dbReference>
<keyword evidence="1" id="KW-0805">Transcription regulation</keyword>
<dbReference type="InterPro" id="IPR009057">
    <property type="entry name" value="Homeodomain-like_sf"/>
</dbReference>
<evidence type="ECO:0000313" key="6">
    <source>
        <dbReference type="EMBL" id="MBN1574162.1"/>
    </source>
</evidence>
<dbReference type="InterPro" id="IPR050109">
    <property type="entry name" value="HTH-type_TetR-like_transc_reg"/>
</dbReference>
<name>A0A9D8KGG4_9DELT</name>
<reference evidence="6" key="1">
    <citation type="journal article" date="2021" name="Environ. Microbiol.">
        <title>Genomic characterization of three novel Desulfobacterota classes expand the metabolic and phylogenetic diversity of the phylum.</title>
        <authorList>
            <person name="Murphy C.L."/>
            <person name="Biggerstaff J."/>
            <person name="Eichhorn A."/>
            <person name="Ewing E."/>
            <person name="Shahan R."/>
            <person name="Soriano D."/>
            <person name="Stewart S."/>
            <person name="VanMol K."/>
            <person name="Walker R."/>
            <person name="Walters P."/>
            <person name="Elshahed M.S."/>
            <person name="Youssef N.H."/>
        </authorList>
    </citation>
    <scope>NUCLEOTIDE SEQUENCE</scope>
    <source>
        <strain evidence="6">Zod_Metabat.24</strain>
    </source>
</reference>
<dbReference type="InterPro" id="IPR001647">
    <property type="entry name" value="HTH_TetR"/>
</dbReference>
<dbReference type="Pfam" id="PF00440">
    <property type="entry name" value="TetR_N"/>
    <property type="match status" value="1"/>
</dbReference>